<gene>
    <name evidence="2" type="ORF">SAMN05421820_101206</name>
</gene>
<dbReference type="InterPro" id="IPR036661">
    <property type="entry name" value="Luciferase-like_sf"/>
</dbReference>
<dbReference type="GO" id="GO:0005829">
    <property type="term" value="C:cytosol"/>
    <property type="evidence" value="ECO:0007669"/>
    <property type="project" value="TreeGrafter"/>
</dbReference>
<feature type="domain" description="Luciferase-like" evidence="1">
    <location>
        <begin position="1"/>
        <end position="237"/>
    </location>
</feature>
<keyword evidence="2" id="KW-0560">Oxidoreductase</keyword>
<dbReference type="RefSeq" id="WP_074604100.1">
    <property type="nucleotide sequence ID" value="NZ_FNGY01000001.1"/>
</dbReference>
<dbReference type="PANTHER" id="PTHR30137">
    <property type="entry name" value="LUCIFERASE-LIKE MONOOXYGENASE"/>
    <property type="match status" value="1"/>
</dbReference>
<protein>
    <submittedName>
        <fullName evidence="2">Luciferase-like monooxygenase</fullName>
    </submittedName>
</protein>
<dbReference type="Gene3D" id="3.20.20.30">
    <property type="entry name" value="Luciferase-like domain"/>
    <property type="match status" value="1"/>
</dbReference>
<dbReference type="Proteomes" id="UP000183200">
    <property type="component" value="Unassembled WGS sequence"/>
</dbReference>
<keyword evidence="2" id="KW-0503">Monooxygenase</keyword>
<accession>A0A1G9JAN9</accession>
<dbReference type="InterPro" id="IPR050766">
    <property type="entry name" value="Bact_Lucif_Oxidored"/>
</dbReference>
<name>A0A1G9JAN9_9SPHI</name>
<evidence type="ECO:0000313" key="3">
    <source>
        <dbReference type="Proteomes" id="UP000183200"/>
    </source>
</evidence>
<reference evidence="3" key="1">
    <citation type="submission" date="2016-10" db="EMBL/GenBank/DDBJ databases">
        <authorList>
            <person name="Varghese N."/>
            <person name="Submissions S."/>
        </authorList>
    </citation>
    <scope>NUCLEOTIDE SEQUENCE [LARGE SCALE GENOMIC DNA]</scope>
    <source>
        <strain evidence="3">DSM 19110</strain>
    </source>
</reference>
<proteinExistence type="predicted"/>
<dbReference type="Pfam" id="PF00296">
    <property type="entry name" value="Bac_luciferase"/>
    <property type="match status" value="1"/>
</dbReference>
<dbReference type="InterPro" id="IPR011251">
    <property type="entry name" value="Luciferase-like_dom"/>
</dbReference>
<dbReference type="PANTHER" id="PTHR30137:SF6">
    <property type="entry name" value="LUCIFERASE-LIKE MONOOXYGENASE"/>
    <property type="match status" value="1"/>
</dbReference>
<dbReference type="AlphaFoldDB" id="A0A1G9JAN9"/>
<dbReference type="EMBL" id="FNGY01000001">
    <property type="protein sequence ID" value="SDL34629.1"/>
    <property type="molecule type" value="Genomic_DNA"/>
</dbReference>
<organism evidence="2 3">
    <name type="scientific">Pedobacter steynii</name>
    <dbReference type="NCBI Taxonomy" id="430522"/>
    <lineage>
        <taxon>Bacteria</taxon>
        <taxon>Pseudomonadati</taxon>
        <taxon>Bacteroidota</taxon>
        <taxon>Sphingobacteriia</taxon>
        <taxon>Sphingobacteriales</taxon>
        <taxon>Sphingobacteriaceae</taxon>
        <taxon>Pedobacter</taxon>
    </lineage>
</organism>
<dbReference type="GO" id="GO:0004497">
    <property type="term" value="F:monooxygenase activity"/>
    <property type="evidence" value="ECO:0007669"/>
    <property type="project" value="UniProtKB-KW"/>
</dbReference>
<evidence type="ECO:0000259" key="1">
    <source>
        <dbReference type="Pfam" id="PF00296"/>
    </source>
</evidence>
<dbReference type="OrthoDB" id="9780518at2"/>
<dbReference type="GO" id="GO:0016705">
    <property type="term" value="F:oxidoreductase activity, acting on paired donors, with incorporation or reduction of molecular oxygen"/>
    <property type="evidence" value="ECO:0007669"/>
    <property type="project" value="InterPro"/>
</dbReference>
<sequence>MKIGILEFGNIEQRSGAEVLEAVLEYAQCADVNGFSRFWITEHHPLSMGWNNPEMLLPTLACYTETIKIGIAGILSAIHAPYRVASSFKLLGTMFPGRIDLGFANGKPSPEACKNMLNTESPAPDIYHNFHGHVRKTHAFLTDEGPAAIAPYLGDLPEMWLLGASYQQLELAAELGVGFSRSIFHTVERPEHEAEKVWEHRAQFAAIHQAPAPLNIAFAGICDKDDRKARKKFYELYQTEYDPNSNFIVGNPAYFNDRLSQMMEQTGIEEFIFKDLQTNNLGRMDTLHLLSKLISKPISAPTDYDKLEL</sequence>
<keyword evidence="3" id="KW-1185">Reference proteome</keyword>
<dbReference type="SUPFAM" id="SSF51679">
    <property type="entry name" value="Bacterial luciferase-like"/>
    <property type="match status" value="1"/>
</dbReference>
<evidence type="ECO:0000313" key="2">
    <source>
        <dbReference type="EMBL" id="SDL34629.1"/>
    </source>
</evidence>